<keyword evidence="1" id="KW-0472">Membrane</keyword>
<reference evidence="2" key="1">
    <citation type="submission" date="2020-09" db="EMBL/GenBank/DDBJ databases">
        <title>A novel bacterium of genus Paenibacillus, isolated from South China Sea.</title>
        <authorList>
            <person name="Huang H."/>
            <person name="Mo K."/>
            <person name="Hu Y."/>
        </authorList>
    </citation>
    <scope>NUCLEOTIDE SEQUENCE</scope>
    <source>
        <strain evidence="2">IB182493</strain>
    </source>
</reference>
<dbReference type="Proteomes" id="UP000632125">
    <property type="component" value="Unassembled WGS sequence"/>
</dbReference>
<evidence type="ECO:0000313" key="3">
    <source>
        <dbReference type="Proteomes" id="UP000632125"/>
    </source>
</evidence>
<keyword evidence="1" id="KW-1133">Transmembrane helix</keyword>
<dbReference type="AlphaFoldDB" id="A0A927CTX1"/>
<proteinExistence type="predicted"/>
<feature type="transmembrane region" description="Helical" evidence="1">
    <location>
        <begin position="52"/>
        <end position="75"/>
    </location>
</feature>
<protein>
    <submittedName>
        <fullName evidence="2">Transposase</fullName>
    </submittedName>
</protein>
<dbReference type="RefSeq" id="WP_190867934.1">
    <property type="nucleotide sequence ID" value="NZ_JACXIY010000063.1"/>
</dbReference>
<feature type="transmembrane region" description="Helical" evidence="1">
    <location>
        <begin position="28"/>
        <end position="46"/>
    </location>
</feature>
<evidence type="ECO:0000256" key="1">
    <source>
        <dbReference type="SAM" id="Phobius"/>
    </source>
</evidence>
<evidence type="ECO:0000313" key="2">
    <source>
        <dbReference type="EMBL" id="MBD2872858.1"/>
    </source>
</evidence>
<dbReference type="EMBL" id="JACXIY010000063">
    <property type="protein sequence ID" value="MBD2872858.1"/>
    <property type="molecule type" value="Genomic_DNA"/>
</dbReference>
<organism evidence="2 3">
    <name type="scientific">Paenibacillus arenilitoris</name>
    <dbReference type="NCBI Taxonomy" id="2772299"/>
    <lineage>
        <taxon>Bacteria</taxon>
        <taxon>Bacillati</taxon>
        <taxon>Bacillota</taxon>
        <taxon>Bacilli</taxon>
        <taxon>Bacillales</taxon>
        <taxon>Paenibacillaceae</taxon>
        <taxon>Paenibacillus</taxon>
    </lineage>
</organism>
<accession>A0A927CTX1</accession>
<sequence>MRQPLASQPNATIYQYQLVKRISIRMELIYSYFLIAGILLAFQMLAYHMDGLFSWLIGFAIVQVVHLSILLLTFIRVDEAADRKWVWRVTPPWIGFKPANDIKLLLFRRVHRHLFWIGLCAIALLYPWIKESLMISVVSWHLWLLIPKLLLSFTFRKQKEGLLRLQAWEASFYKP</sequence>
<name>A0A927CTX1_9BACL</name>
<comment type="caution">
    <text evidence="2">The sequence shown here is derived from an EMBL/GenBank/DDBJ whole genome shotgun (WGS) entry which is preliminary data.</text>
</comment>
<keyword evidence="1" id="KW-0812">Transmembrane</keyword>
<gene>
    <name evidence="2" type="ORF">IDH41_30295</name>
</gene>
<keyword evidence="3" id="KW-1185">Reference proteome</keyword>
<feature type="transmembrane region" description="Helical" evidence="1">
    <location>
        <begin position="113"/>
        <end position="129"/>
    </location>
</feature>
<feature type="transmembrane region" description="Helical" evidence="1">
    <location>
        <begin position="135"/>
        <end position="155"/>
    </location>
</feature>